<reference evidence="1" key="1">
    <citation type="submission" date="2023-08" db="EMBL/GenBank/DDBJ databases">
        <title>A de novo genome assembly of Solanum verrucosum Schlechtendal, a Mexican diploid species geographically isolated from the other diploid A-genome species in potato relatives.</title>
        <authorList>
            <person name="Hosaka K."/>
        </authorList>
    </citation>
    <scope>NUCLEOTIDE SEQUENCE</scope>
    <source>
        <tissue evidence="1">Young leaves</tissue>
    </source>
</reference>
<dbReference type="InterPro" id="IPR036322">
    <property type="entry name" value="WD40_repeat_dom_sf"/>
</dbReference>
<protein>
    <submittedName>
        <fullName evidence="1">Uncharacterized protein</fullName>
    </submittedName>
</protein>
<dbReference type="Gene3D" id="2.130.10.10">
    <property type="entry name" value="YVTN repeat-like/Quinoprotein amine dehydrogenase"/>
    <property type="match status" value="1"/>
</dbReference>
<sequence>MFFTFSFCAKGRCQRSFRICNVSVSAISDKLLGDRPSKILANGGSDGIIRLWSLDCSGKRSQHDLKVVLYGHDKPAVLMSVAGHKTSLLVSISRNSKFLSTLNFSCSTHVIVWDTATSSANRSSCCVGKSTVPGAPKAMKCHESLIYIAAGSSVVAIDIRTMRQVFKVNHQEEVHSFQMLPEKSLICTGLAQRAMLWDVRRGCDIQKGEAIAELDGHRGNVNLLHMDPYKIVSGGLKDF</sequence>
<dbReference type="AlphaFoldDB" id="A0AAF0TEJ7"/>
<name>A0AAF0TEJ7_SOLVR</name>
<evidence type="ECO:0000313" key="1">
    <source>
        <dbReference type="EMBL" id="WMV17452.1"/>
    </source>
</evidence>
<dbReference type="InterPro" id="IPR015943">
    <property type="entry name" value="WD40/YVTN_repeat-like_dom_sf"/>
</dbReference>
<dbReference type="PANTHER" id="PTHR19855:SF11">
    <property type="entry name" value="RIBOSOME BIOGENESIS PROTEIN WDR12"/>
    <property type="match status" value="1"/>
</dbReference>
<dbReference type="SUPFAM" id="SSF50978">
    <property type="entry name" value="WD40 repeat-like"/>
    <property type="match status" value="1"/>
</dbReference>
<proteinExistence type="predicted"/>
<evidence type="ECO:0000313" key="2">
    <source>
        <dbReference type="Proteomes" id="UP001234989"/>
    </source>
</evidence>
<dbReference type="EMBL" id="CP133613">
    <property type="protein sequence ID" value="WMV17452.1"/>
    <property type="molecule type" value="Genomic_DNA"/>
</dbReference>
<organism evidence="1 2">
    <name type="scientific">Solanum verrucosum</name>
    <dbReference type="NCBI Taxonomy" id="315347"/>
    <lineage>
        <taxon>Eukaryota</taxon>
        <taxon>Viridiplantae</taxon>
        <taxon>Streptophyta</taxon>
        <taxon>Embryophyta</taxon>
        <taxon>Tracheophyta</taxon>
        <taxon>Spermatophyta</taxon>
        <taxon>Magnoliopsida</taxon>
        <taxon>eudicotyledons</taxon>
        <taxon>Gunneridae</taxon>
        <taxon>Pentapetalae</taxon>
        <taxon>asterids</taxon>
        <taxon>lamiids</taxon>
        <taxon>Solanales</taxon>
        <taxon>Solanaceae</taxon>
        <taxon>Solanoideae</taxon>
        <taxon>Solaneae</taxon>
        <taxon>Solanum</taxon>
    </lineage>
</organism>
<keyword evidence="2" id="KW-1185">Reference proteome</keyword>
<dbReference type="Proteomes" id="UP001234989">
    <property type="component" value="Chromosome 2"/>
</dbReference>
<accession>A0AAF0TEJ7</accession>
<dbReference type="PANTHER" id="PTHR19855">
    <property type="entry name" value="WD40 REPEAT PROTEIN 12, 37"/>
    <property type="match status" value="1"/>
</dbReference>
<gene>
    <name evidence="1" type="ORF">MTR67_010837</name>
</gene>